<gene>
    <name evidence="4" type="ORF">ACFPRH_19545</name>
</gene>
<dbReference type="Pfam" id="PF08240">
    <property type="entry name" value="ADH_N"/>
    <property type="match status" value="1"/>
</dbReference>
<dbReference type="Gene3D" id="3.40.50.720">
    <property type="entry name" value="NAD(P)-binding Rossmann-like Domain"/>
    <property type="match status" value="1"/>
</dbReference>
<dbReference type="Pfam" id="PF13602">
    <property type="entry name" value="ADH_zinc_N_2"/>
    <property type="match status" value="1"/>
</dbReference>
<dbReference type="SUPFAM" id="SSF50129">
    <property type="entry name" value="GroES-like"/>
    <property type="match status" value="1"/>
</dbReference>
<organism evidence="4 5">
    <name type="scientific">Streptomyces amakusaensis</name>
    <dbReference type="NCBI Taxonomy" id="67271"/>
    <lineage>
        <taxon>Bacteria</taxon>
        <taxon>Bacillati</taxon>
        <taxon>Actinomycetota</taxon>
        <taxon>Actinomycetes</taxon>
        <taxon>Kitasatosporales</taxon>
        <taxon>Streptomycetaceae</taxon>
        <taxon>Streptomyces</taxon>
    </lineage>
</organism>
<dbReference type="Gene3D" id="3.90.180.10">
    <property type="entry name" value="Medium-chain alcohol dehydrogenases, catalytic domain"/>
    <property type="match status" value="1"/>
</dbReference>
<dbReference type="InterPro" id="IPR011032">
    <property type="entry name" value="GroES-like_sf"/>
</dbReference>
<name>A0ABW0APF4_9ACTN</name>
<evidence type="ECO:0000259" key="3">
    <source>
        <dbReference type="SMART" id="SM00829"/>
    </source>
</evidence>
<dbReference type="SUPFAM" id="SSF51735">
    <property type="entry name" value="NAD(P)-binding Rossmann-fold domains"/>
    <property type="match status" value="1"/>
</dbReference>
<keyword evidence="5" id="KW-1185">Reference proteome</keyword>
<dbReference type="PANTHER" id="PTHR48106:SF18">
    <property type="entry name" value="QUINONE OXIDOREDUCTASE PIG3"/>
    <property type="match status" value="1"/>
</dbReference>
<dbReference type="PANTHER" id="PTHR48106">
    <property type="entry name" value="QUINONE OXIDOREDUCTASE PIG3-RELATED"/>
    <property type="match status" value="1"/>
</dbReference>
<dbReference type="RefSeq" id="WP_344478800.1">
    <property type="nucleotide sequence ID" value="NZ_BAAASB010000010.1"/>
</dbReference>
<sequence>MRAVVLSEPGPPERLELRVLPVPEPGPGWVRIKVEAFGLNRSELHTRLGLAEGVTLPRVLGIEAAGTVDSDPDGVLPRGRQVVAMMGGMGRTYDGGYAEYTVVPRSQVIPFSSALPWETLGALPETLQTAHGSLTTGLDLAAGQTLLIRGGTSALGLAAAALAGDLGATVLATTRSAERTAALAAHGVDHPLVDDGAIAAKVREIVPAGVDAALELVGTPTLPDTLAATRVHGTVCFTGMLSNQWIVHDFYPIGYLPSGVRLTAYAGEAADLPAGVLQRTLDRVAAGELSLGPVHVYGLDGIRDAHRDLEEGRRAGKLVVRL</sequence>
<dbReference type="SMART" id="SM00829">
    <property type="entry name" value="PKS_ER"/>
    <property type="match status" value="1"/>
</dbReference>
<reference evidence="5" key="1">
    <citation type="journal article" date="2019" name="Int. J. Syst. Evol. Microbiol.">
        <title>The Global Catalogue of Microorganisms (GCM) 10K type strain sequencing project: providing services to taxonomists for standard genome sequencing and annotation.</title>
        <authorList>
            <consortium name="The Broad Institute Genomics Platform"/>
            <consortium name="The Broad Institute Genome Sequencing Center for Infectious Disease"/>
            <person name="Wu L."/>
            <person name="Ma J."/>
        </authorList>
    </citation>
    <scope>NUCLEOTIDE SEQUENCE [LARGE SCALE GENOMIC DNA]</scope>
    <source>
        <strain evidence="5">PCU 266</strain>
    </source>
</reference>
<evidence type="ECO:0000313" key="5">
    <source>
        <dbReference type="Proteomes" id="UP001596160"/>
    </source>
</evidence>
<accession>A0ABW0APF4</accession>
<dbReference type="Proteomes" id="UP001596160">
    <property type="component" value="Unassembled WGS sequence"/>
</dbReference>
<dbReference type="InterPro" id="IPR013154">
    <property type="entry name" value="ADH-like_N"/>
</dbReference>
<dbReference type="InterPro" id="IPR020843">
    <property type="entry name" value="ER"/>
</dbReference>
<evidence type="ECO:0000313" key="4">
    <source>
        <dbReference type="EMBL" id="MFC5153932.1"/>
    </source>
</evidence>
<dbReference type="EMBL" id="JBHSKP010000012">
    <property type="protein sequence ID" value="MFC5153932.1"/>
    <property type="molecule type" value="Genomic_DNA"/>
</dbReference>
<keyword evidence="1" id="KW-0521">NADP</keyword>
<protein>
    <submittedName>
        <fullName evidence="4">Zinc-binding dehydrogenase</fullName>
    </submittedName>
</protein>
<evidence type="ECO:0000256" key="1">
    <source>
        <dbReference type="ARBA" id="ARBA00022857"/>
    </source>
</evidence>
<keyword evidence="2" id="KW-0560">Oxidoreductase</keyword>
<feature type="domain" description="Enoyl reductase (ER)" evidence="3">
    <location>
        <begin position="10"/>
        <end position="320"/>
    </location>
</feature>
<comment type="caution">
    <text evidence="4">The sequence shown here is derived from an EMBL/GenBank/DDBJ whole genome shotgun (WGS) entry which is preliminary data.</text>
</comment>
<evidence type="ECO:0000256" key="2">
    <source>
        <dbReference type="ARBA" id="ARBA00023002"/>
    </source>
</evidence>
<dbReference type="InterPro" id="IPR036291">
    <property type="entry name" value="NAD(P)-bd_dom_sf"/>
</dbReference>
<proteinExistence type="predicted"/>